<accession>A0ACC0P3E0</accession>
<evidence type="ECO:0000313" key="1">
    <source>
        <dbReference type="EMBL" id="KAI8560167.1"/>
    </source>
</evidence>
<organism evidence="1 2">
    <name type="scientific">Rhododendron molle</name>
    <name type="common">Chinese azalea</name>
    <name type="synonym">Azalea mollis</name>
    <dbReference type="NCBI Taxonomy" id="49168"/>
    <lineage>
        <taxon>Eukaryota</taxon>
        <taxon>Viridiplantae</taxon>
        <taxon>Streptophyta</taxon>
        <taxon>Embryophyta</taxon>
        <taxon>Tracheophyta</taxon>
        <taxon>Spermatophyta</taxon>
        <taxon>Magnoliopsida</taxon>
        <taxon>eudicotyledons</taxon>
        <taxon>Gunneridae</taxon>
        <taxon>Pentapetalae</taxon>
        <taxon>asterids</taxon>
        <taxon>Ericales</taxon>
        <taxon>Ericaceae</taxon>
        <taxon>Ericoideae</taxon>
        <taxon>Rhodoreae</taxon>
        <taxon>Rhododendron</taxon>
    </lineage>
</organism>
<gene>
    <name evidence="1" type="ORF">RHMOL_Rhmol04G0234900</name>
</gene>
<comment type="caution">
    <text evidence="1">The sequence shown here is derived from an EMBL/GenBank/DDBJ whole genome shotgun (WGS) entry which is preliminary data.</text>
</comment>
<evidence type="ECO:0000313" key="2">
    <source>
        <dbReference type="Proteomes" id="UP001062846"/>
    </source>
</evidence>
<dbReference type="EMBL" id="CM046391">
    <property type="protein sequence ID" value="KAI8560167.1"/>
    <property type="molecule type" value="Genomic_DNA"/>
</dbReference>
<keyword evidence="2" id="KW-1185">Reference proteome</keyword>
<protein>
    <submittedName>
        <fullName evidence="1">Uncharacterized protein</fullName>
    </submittedName>
</protein>
<proteinExistence type="predicted"/>
<sequence>MLFHQIESINPEEEVEEYVWDPQPDAGHVALGLDFSFGQVDTDSDIDEQYLSYYAEGELIPDERRPFGAMLPLISSISNAVDDHICEFDPTLNIVSAEQPRSASPPVNLWDVNTVVDVVVGDEVWTVNIALVDGGLVMEDLAQDLALRQDTAAMVASVDKGKRKLGDVPTDL</sequence>
<reference evidence="1" key="1">
    <citation type="submission" date="2022-02" db="EMBL/GenBank/DDBJ databases">
        <title>Plant Genome Project.</title>
        <authorList>
            <person name="Zhang R.-G."/>
        </authorList>
    </citation>
    <scope>NUCLEOTIDE SEQUENCE</scope>
    <source>
        <strain evidence="1">AT1</strain>
    </source>
</reference>
<name>A0ACC0P3E0_RHOML</name>
<dbReference type="Proteomes" id="UP001062846">
    <property type="component" value="Chromosome 4"/>
</dbReference>